<dbReference type="AlphaFoldDB" id="A0A974CEC9"/>
<protein>
    <submittedName>
        <fullName evidence="1">Uncharacterized protein</fullName>
    </submittedName>
</protein>
<name>A0A974CEC9_XENLA</name>
<proteinExistence type="predicted"/>
<organism evidence="1 2">
    <name type="scientific">Xenopus laevis</name>
    <name type="common">African clawed frog</name>
    <dbReference type="NCBI Taxonomy" id="8355"/>
    <lineage>
        <taxon>Eukaryota</taxon>
        <taxon>Metazoa</taxon>
        <taxon>Chordata</taxon>
        <taxon>Craniata</taxon>
        <taxon>Vertebrata</taxon>
        <taxon>Euteleostomi</taxon>
        <taxon>Amphibia</taxon>
        <taxon>Batrachia</taxon>
        <taxon>Anura</taxon>
        <taxon>Pipoidea</taxon>
        <taxon>Pipidae</taxon>
        <taxon>Xenopodinae</taxon>
        <taxon>Xenopus</taxon>
        <taxon>Xenopus</taxon>
    </lineage>
</organism>
<evidence type="ECO:0000313" key="2">
    <source>
        <dbReference type="Proteomes" id="UP000694892"/>
    </source>
</evidence>
<reference evidence="2" key="1">
    <citation type="journal article" date="2016" name="Nature">
        <title>Genome evolution in the allotetraploid frog Xenopus laevis.</title>
        <authorList>
            <person name="Session A.M."/>
            <person name="Uno Y."/>
            <person name="Kwon T."/>
            <person name="Chapman J.A."/>
            <person name="Toyoda A."/>
            <person name="Takahashi S."/>
            <person name="Fukui A."/>
            <person name="Hikosaka A."/>
            <person name="Suzuki A."/>
            <person name="Kondo M."/>
            <person name="van Heeringen S.J."/>
            <person name="Quigley I."/>
            <person name="Heinz S."/>
            <person name="Ogino H."/>
            <person name="Ochi H."/>
            <person name="Hellsten U."/>
            <person name="Lyons J.B."/>
            <person name="Simakov O."/>
            <person name="Putnam N."/>
            <person name="Stites J."/>
            <person name="Kuroki Y."/>
            <person name="Tanaka T."/>
            <person name="Michiue T."/>
            <person name="Watanabe M."/>
            <person name="Bogdanovic O."/>
            <person name="Lister R."/>
            <person name="Georgiou G."/>
            <person name="Paranjpe S.S."/>
            <person name="van Kruijsbergen I."/>
            <person name="Shu S."/>
            <person name="Carlson J."/>
            <person name="Kinoshita T."/>
            <person name="Ohta Y."/>
            <person name="Mawaribuchi S."/>
            <person name="Jenkins J."/>
            <person name="Grimwood J."/>
            <person name="Schmutz J."/>
            <person name="Mitros T."/>
            <person name="Mozaffari S.V."/>
            <person name="Suzuki Y."/>
            <person name="Haramoto Y."/>
            <person name="Yamamoto T.S."/>
            <person name="Takagi C."/>
            <person name="Heald R."/>
            <person name="Miller K."/>
            <person name="Haudenschild C."/>
            <person name="Kitzman J."/>
            <person name="Nakayama T."/>
            <person name="Izutsu Y."/>
            <person name="Robert J."/>
            <person name="Fortriede J."/>
            <person name="Burns K."/>
            <person name="Lotay V."/>
            <person name="Karimi K."/>
            <person name="Yasuoka Y."/>
            <person name="Dichmann D.S."/>
            <person name="Flajnik M.F."/>
            <person name="Houston D.W."/>
            <person name="Shendure J."/>
            <person name="DuPasquier L."/>
            <person name="Vize P.D."/>
            <person name="Zorn A.M."/>
            <person name="Ito M."/>
            <person name="Marcotte E.M."/>
            <person name="Wallingford J.B."/>
            <person name="Ito Y."/>
            <person name="Asashima M."/>
            <person name="Ueno N."/>
            <person name="Matsuda Y."/>
            <person name="Veenstra G.J."/>
            <person name="Fujiyama A."/>
            <person name="Harland R.M."/>
            <person name="Taira M."/>
            <person name="Rokhsar D.S."/>
        </authorList>
    </citation>
    <scope>NUCLEOTIDE SEQUENCE [LARGE SCALE GENOMIC DNA]</scope>
    <source>
        <strain evidence="2">J</strain>
    </source>
</reference>
<dbReference type="Proteomes" id="UP000694892">
    <property type="component" value="Chromosome 7L"/>
</dbReference>
<gene>
    <name evidence="1" type="ORF">XELAEV_18034658mg</name>
</gene>
<sequence>MSGLSTHGPKIVRILDLYDQIFASMANLRALAHRSILNELFILMELMVRILYTYTSCSKGFSQFQYNCKDLFSKELKVR</sequence>
<accession>A0A974CEC9</accession>
<evidence type="ECO:0000313" key="1">
    <source>
        <dbReference type="EMBL" id="OCT71679.1"/>
    </source>
</evidence>
<dbReference type="EMBL" id="CM004478">
    <property type="protein sequence ID" value="OCT71679.1"/>
    <property type="molecule type" value="Genomic_DNA"/>
</dbReference>